<organism evidence="1 2">
    <name type="scientific">Cichorium intybus</name>
    <name type="common">Chicory</name>
    <dbReference type="NCBI Taxonomy" id="13427"/>
    <lineage>
        <taxon>Eukaryota</taxon>
        <taxon>Viridiplantae</taxon>
        <taxon>Streptophyta</taxon>
        <taxon>Embryophyta</taxon>
        <taxon>Tracheophyta</taxon>
        <taxon>Spermatophyta</taxon>
        <taxon>Magnoliopsida</taxon>
        <taxon>eudicotyledons</taxon>
        <taxon>Gunneridae</taxon>
        <taxon>Pentapetalae</taxon>
        <taxon>asterids</taxon>
        <taxon>campanulids</taxon>
        <taxon>Asterales</taxon>
        <taxon>Asteraceae</taxon>
        <taxon>Cichorioideae</taxon>
        <taxon>Cichorieae</taxon>
        <taxon>Cichoriinae</taxon>
        <taxon>Cichorium</taxon>
    </lineage>
</organism>
<proteinExistence type="predicted"/>
<protein>
    <submittedName>
        <fullName evidence="1">Uncharacterized protein</fullName>
    </submittedName>
</protein>
<dbReference type="EMBL" id="CM042015">
    <property type="protein sequence ID" value="KAI3708929.1"/>
    <property type="molecule type" value="Genomic_DNA"/>
</dbReference>
<gene>
    <name evidence="1" type="ORF">L2E82_38510</name>
</gene>
<sequence length="141" mass="15594">MAEVVVSLDSILVLQQKTNSSLQPAGRTIFGRMVDRLVFTSNGENSARGDPSNSKANSRNAAGDSVGFDNKDLSIPILTLKCDSLRDWQIVVPKLGRISMQNWGVLIWKDLTMKHIVVGTDFHLIWVPLVILTQCTCIRVT</sequence>
<evidence type="ECO:0000313" key="2">
    <source>
        <dbReference type="Proteomes" id="UP001055811"/>
    </source>
</evidence>
<comment type="caution">
    <text evidence="1">The sequence shown here is derived from an EMBL/GenBank/DDBJ whole genome shotgun (WGS) entry which is preliminary data.</text>
</comment>
<reference evidence="1 2" key="2">
    <citation type="journal article" date="2022" name="Mol. Ecol. Resour.">
        <title>The genomes of chicory, endive, great burdock and yacon provide insights into Asteraceae paleo-polyploidization history and plant inulin production.</title>
        <authorList>
            <person name="Fan W."/>
            <person name="Wang S."/>
            <person name="Wang H."/>
            <person name="Wang A."/>
            <person name="Jiang F."/>
            <person name="Liu H."/>
            <person name="Zhao H."/>
            <person name="Xu D."/>
            <person name="Zhang Y."/>
        </authorList>
    </citation>
    <scope>NUCLEOTIDE SEQUENCE [LARGE SCALE GENOMIC DNA]</scope>
    <source>
        <strain evidence="2">cv. Punajuju</strain>
        <tissue evidence="1">Leaves</tissue>
    </source>
</reference>
<accession>A0ACB9AFC6</accession>
<keyword evidence="2" id="KW-1185">Reference proteome</keyword>
<dbReference type="Proteomes" id="UP001055811">
    <property type="component" value="Linkage Group LG07"/>
</dbReference>
<evidence type="ECO:0000313" key="1">
    <source>
        <dbReference type="EMBL" id="KAI3708929.1"/>
    </source>
</evidence>
<name>A0ACB9AFC6_CICIN</name>
<reference evidence="2" key="1">
    <citation type="journal article" date="2022" name="Mol. Ecol. Resour.">
        <title>The genomes of chicory, endive, great burdock and yacon provide insights into Asteraceae palaeo-polyploidization history and plant inulin production.</title>
        <authorList>
            <person name="Fan W."/>
            <person name="Wang S."/>
            <person name="Wang H."/>
            <person name="Wang A."/>
            <person name="Jiang F."/>
            <person name="Liu H."/>
            <person name="Zhao H."/>
            <person name="Xu D."/>
            <person name="Zhang Y."/>
        </authorList>
    </citation>
    <scope>NUCLEOTIDE SEQUENCE [LARGE SCALE GENOMIC DNA]</scope>
    <source>
        <strain evidence="2">cv. Punajuju</strain>
    </source>
</reference>